<accession>A0A2U3LDM3</accession>
<proteinExistence type="predicted"/>
<evidence type="ECO:0000313" key="2">
    <source>
        <dbReference type="EMBL" id="SPF50021.1"/>
    </source>
</evidence>
<protein>
    <submittedName>
        <fullName evidence="2">Uncharacterized protein</fullName>
    </submittedName>
</protein>
<evidence type="ECO:0000256" key="1">
    <source>
        <dbReference type="SAM" id="MobiDB-lite"/>
    </source>
</evidence>
<evidence type="ECO:0000313" key="3">
    <source>
        <dbReference type="Proteomes" id="UP000238701"/>
    </source>
</evidence>
<dbReference type="EMBL" id="OMOD01000197">
    <property type="protein sequence ID" value="SPF50021.1"/>
    <property type="molecule type" value="Genomic_DNA"/>
</dbReference>
<organism evidence="2 3">
    <name type="scientific">Candidatus Sulfotelmatobacter kueseliae</name>
    <dbReference type="NCBI Taxonomy" id="2042962"/>
    <lineage>
        <taxon>Bacteria</taxon>
        <taxon>Pseudomonadati</taxon>
        <taxon>Acidobacteriota</taxon>
        <taxon>Terriglobia</taxon>
        <taxon>Terriglobales</taxon>
        <taxon>Candidatus Korobacteraceae</taxon>
        <taxon>Candidatus Sulfotelmatobacter</taxon>
    </lineage>
</organism>
<sequence>MGTAALVRPAERSSAALESL</sequence>
<feature type="region of interest" description="Disordered" evidence="1">
    <location>
        <begin position="1"/>
        <end position="20"/>
    </location>
</feature>
<name>A0A2U3LDM3_9BACT</name>
<dbReference type="Proteomes" id="UP000238701">
    <property type="component" value="Unassembled WGS sequence"/>
</dbReference>
<reference evidence="3" key="1">
    <citation type="submission" date="2018-02" db="EMBL/GenBank/DDBJ databases">
        <authorList>
            <person name="Hausmann B."/>
        </authorList>
    </citation>
    <scope>NUCLEOTIDE SEQUENCE [LARGE SCALE GENOMIC DNA]</scope>
    <source>
        <strain evidence="3">Peat soil MAG SbA1</strain>
    </source>
</reference>
<gene>
    <name evidence="2" type="ORF">SBA1_980024</name>
</gene>
<dbReference type="AlphaFoldDB" id="A0A2U3LDM3"/>